<evidence type="ECO:0000256" key="15">
    <source>
        <dbReference type="SAM" id="MobiDB-lite"/>
    </source>
</evidence>
<feature type="region of interest" description="Disordered" evidence="15">
    <location>
        <begin position="542"/>
        <end position="563"/>
    </location>
</feature>
<dbReference type="FunFam" id="3.30.60.30:FF:000002">
    <property type="entry name" value="tomoregulin-2 isoform X1"/>
    <property type="match status" value="1"/>
</dbReference>
<dbReference type="InterPro" id="IPR036058">
    <property type="entry name" value="Kazal_dom_sf"/>
</dbReference>
<evidence type="ECO:0000313" key="19">
    <source>
        <dbReference type="EMBL" id="KAB0400478.1"/>
    </source>
</evidence>
<gene>
    <name evidence="19" type="ORF">E2I00_000629</name>
</gene>
<feature type="compositionally biased region" description="Basic and acidic residues" evidence="15">
    <location>
        <begin position="359"/>
        <end position="382"/>
    </location>
</feature>
<feature type="disulfide bond" evidence="14">
    <location>
        <begin position="164"/>
        <end position="173"/>
    </location>
</feature>
<dbReference type="SUPFAM" id="SSF57196">
    <property type="entry name" value="EGF/Laminin"/>
    <property type="match status" value="1"/>
</dbReference>
<evidence type="ECO:0000256" key="4">
    <source>
        <dbReference type="ARBA" id="ARBA00008836"/>
    </source>
</evidence>
<dbReference type="Pfam" id="PF07648">
    <property type="entry name" value="Kazal_2"/>
    <property type="match status" value="1"/>
</dbReference>
<evidence type="ECO:0000256" key="12">
    <source>
        <dbReference type="ARBA" id="ARBA00023157"/>
    </source>
</evidence>
<evidence type="ECO:0000259" key="17">
    <source>
        <dbReference type="PROSITE" id="PS50026"/>
    </source>
</evidence>
<dbReference type="PROSITE" id="PS01186">
    <property type="entry name" value="EGF_2"/>
    <property type="match status" value="1"/>
</dbReference>
<dbReference type="GO" id="GO:0006950">
    <property type="term" value="P:response to stress"/>
    <property type="evidence" value="ECO:0007669"/>
    <property type="project" value="UniProtKB-ARBA"/>
</dbReference>
<feature type="transmembrane region" description="Helical" evidence="16">
    <location>
        <begin position="192"/>
        <end position="217"/>
    </location>
</feature>
<proteinExistence type="inferred from homology"/>
<evidence type="ECO:0000259" key="18">
    <source>
        <dbReference type="PROSITE" id="PS51465"/>
    </source>
</evidence>
<dbReference type="InterPro" id="IPR002350">
    <property type="entry name" value="Kazal_dom"/>
</dbReference>
<comment type="similarity">
    <text evidence="4">Belongs to the CAVIN family.</text>
</comment>
<dbReference type="Pfam" id="PF15237">
    <property type="entry name" value="PTRF_SDPR"/>
    <property type="match status" value="2"/>
</dbReference>
<keyword evidence="7 16" id="KW-0812">Transmembrane</keyword>
<sequence>MCICSRKGQLEKISREAFQVHEGSGETSQKETSTCDICQFGAECDEDAEDVWCVCNIDCSQTNFNPLCASDGKSYDNACQIKEASCQKQEKIEVMSLGRCQDNTTTATKSEDGHYARTDYTENANKLEESAREHHIPCPEHYNGFCMHGKCEHSINMQEPSCRCDAGYTGQHCEKKDYSVLYVVPGPVRFQYVLIAAVIGTIQIAVICVVVLCITSLNPGSTEEAIRDNAQVNAVTVLTLLDKLVNMLDAVQENQHKMEQRQMSLEGSVKGIQNDLTKLSKYQASTSNTVSKLLEKSRKEENEIPASVFVKEPASSLAEGKEEEHADENKSLEETLHTVDLSSDDELPHDEEALEDSAEEKMEESRAEKIKRSSLRKVDSLKKAFSRQNIEKKMNKLGTKIVSAERREKIKKSLTSNHQKTSSGKSSPFKVSPLTFGRKKVREGESPAENETKSEDMPSSEVPNDHEESSFAEGLSEASLTSVLVEGKSTEGDAGRVASRGSDSAMDSNIDLTIVEDEEEESVALEQAQQVCYDGGYVLTSHEAERSDEEPVQPAVLQVDQTA</sequence>
<protein>
    <recommendedName>
        <fullName evidence="21">Kazal-like domain-containing protein</fullName>
    </recommendedName>
</protein>
<comment type="similarity">
    <text evidence="13">Belongs to the tomoregulin family.</text>
</comment>
<comment type="subcellular location">
    <subcellularLocation>
        <location evidence="3">Cytoplasm</location>
    </subcellularLocation>
    <subcellularLocation>
        <location evidence="1">Membrane</location>
        <location evidence="1">Caveola</location>
    </subcellularLocation>
    <subcellularLocation>
        <location evidence="2">Membrane</location>
        <topology evidence="2">Single-pass type I membrane protein</topology>
    </subcellularLocation>
</comment>
<keyword evidence="10 16" id="KW-1133">Transmembrane helix</keyword>
<organism evidence="19 20">
    <name type="scientific">Balaenoptera physalus</name>
    <name type="common">Fin whale</name>
    <name type="synonym">Balaena physalus</name>
    <dbReference type="NCBI Taxonomy" id="9770"/>
    <lineage>
        <taxon>Eukaryota</taxon>
        <taxon>Metazoa</taxon>
        <taxon>Chordata</taxon>
        <taxon>Craniata</taxon>
        <taxon>Vertebrata</taxon>
        <taxon>Euteleostomi</taxon>
        <taxon>Mammalia</taxon>
        <taxon>Eutheria</taxon>
        <taxon>Laurasiatheria</taxon>
        <taxon>Artiodactyla</taxon>
        <taxon>Whippomorpha</taxon>
        <taxon>Cetacea</taxon>
        <taxon>Mysticeti</taxon>
        <taxon>Balaenopteridae</taxon>
        <taxon>Balaenoptera</taxon>
    </lineage>
</organism>
<dbReference type="InterPro" id="IPR000742">
    <property type="entry name" value="EGF"/>
</dbReference>
<feature type="compositionally biased region" description="Basic and acidic residues" evidence="15">
    <location>
        <begin position="442"/>
        <end position="456"/>
    </location>
</feature>
<feature type="region of interest" description="Disordered" evidence="15">
    <location>
        <begin position="304"/>
        <end position="509"/>
    </location>
</feature>
<keyword evidence="11 16" id="KW-0472">Membrane</keyword>
<evidence type="ECO:0000256" key="8">
    <source>
        <dbReference type="ARBA" id="ARBA00022729"/>
    </source>
</evidence>
<evidence type="ECO:0000313" key="20">
    <source>
        <dbReference type="Proteomes" id="UP000437017"/>
    </source>
</evidence>
<dbReference type="InterPro" id="IPR026752">
    <property type="entry name" value="Cavin_fam"/>
</dbReference>
<dbReference type="GO" id="GO:0005737">
    <property type="term" value="C:cytoplasm"/>
    <property type="evidence" value="ECO:0007669"/>
    <property type="project" value="UniProtKB-SubCell"/>
</dbReference>
<name>A0A6A1PXJ2_BALPH</name>
<evidence type="ECO:0000256" key="9">
    <source>
        <dbReference type="ARBA" id="ARBA00022737"/>
    </source>
</evidence>
<evidence type="ECO:0008006" key="21">
    <source>
        <dbReference type="Google" id="ProtNLM"/>
    </source>
</evidence>
<feature type="compositionally biased region" description="Basic and acidic residues" evidence="15">
    <location>
        <begin position="319"/>
        <end position="337"/>
    </location>
</feature>
<comment type="caution">
    <text evidence="14">Lacks conserved residue(s) required for the propagation of feature annotation.</text>
</comment>
<feature type="compositionally biased region" description="Acidic residues" evidence="15">
    <location>
        <begin position="342"/>
        <end position="358"/>
    </location>
</feature>
<evidence type="ECO:0000256" key="5">
    <source>
        <dbReference type="ARBA" id="ARBA00022490"/>
    </source>
</evidence>
<dbReference type="EMBL" id="SGJD01001345">
    <property type="protein sequence ID" value="KAB0400478.1"/>
    <property type="molecule type" value="Genomic_DNA"/>
</dbReference>
<dbReference type="PROSITE" id="PS51465">
    <property type="entry name" value="KAZAL_2"/>
    <property type="match status" value="1"/>
</dbReference>
<evidence type="ECO:0000256" key="1">
    <source>
        <dbReference type="ARBA" id="ARBA00004345"/>
    </source>
</evidence>
<dbReference type="Proteomes" id="UP000437017">
    <property type="component" value="Unassembled WGS sequence"/>
</dbReference>
<evidence type="ECO:0000256" key="16">
    <source>
        <dbReference type="SAM" id="Phobius"/>
    </source>
</evidence>
<feature type="domain" description="EGF-like" evidence="17">
    <location>
        <begin position="134"/>
        <end position="174"/>
    </location>
</feature>
<dbReference type="CDD" id="cd00104">
    <property type="entry name" value="KAZAL_FS"/>
    <property type="match status" value="1"/>
</dbReference>
<dbReference type="PROSITE" id="PS00022">
    <property type="entry name" value="EGF_1"/>
    <property type="match status" value="1"/>
</dbReference>
<keyword evidence="20" id="KW-1185">Reference proteome</keyword>
<dbReference type="GO" id="GO:0005080">
    <property type="term" value="F:protein kinase C binding"/>
    <property type="evidence" value="ECO:0007669"/>
    <property type="project" value="TreeGrafter"/>
</dbReference>
<dbReference type="Gene3D" id="2.10.25.10">
    <property type="entry name" value="Laminin"/>
    <property type="match status" value="1"/>
</dbReference>
<accession>A0A6A1PXJ2</accession>
<keyword evidence="9" id="KW-0677">Repeat</keyword>
<evidence type="ECO:0000256" key="2">
    <source>
        <dbReference type="ARBA" id="ARBA00004479"/>
    </source>
</evidence>
<keyword evidence="8" id="KW-0732">Signal</keyword>
<evidence type="ECO:0000256" key="14">
    <source>
        <dbReference type="PROSITE-ProRule" id="PRU00076"/>
    </source>
</evidence>
<dbReference type="PANTHER" id="PTHR15240">
    <property type="entry name" value="CAVIN"/>
    <property type="match status" value="1"/>
</dbReference>
<evidence type="ECO:0000256" key="13">
    <source>
        <dbReference type="ARBA" id="ARBA00038484"/>
    </source>
</evidence>
<feature type="domain" description="Kazal-like" evidence="18">
    <location>
        <begin position="54"/>
        <end position="102"/>
    </location>
</feature>
<comment type="caution">
    <text evidence="19">The sequence shown here is derived from an EMBL/GenBank/DDBJ whole genome shotgun (WGS) entry which is preliminary data.</text>
</comment>
<feature type="compositionally biased region" description="Polar residues" evidence="15">
    <location>
        <begin position="413"/>
        <end position="426"/>
    </location>
</feature>
<evidence type="ECO:0000256" key="3">
    <source>
        <dbReference type="ARBA" id="ARBA00004496"/>
    </source>
</evidence>
<dbReference type="SUPFAM" id="SSF100895">
    <property type="entry name" value="Kazal-type serine protease inhibitors"/>
    <property type="match status" value="1"/>
</dbReference>
<reference evidence="19 20" key="1">
    <citation type="journal article" date="2019" name="PLoS ONE">
        <title>Genomic analyses reveal an absence of contemporary introgressive admixture between fin whales and blue whales, despite known hybrids.</title>
        <authorList>
            <person name="Westbury M.V."/>
            <person name="Petersen B."/>
            <person name="Lorenzen E.D."/>
        </authorList>
    </citation>
    <scope>NUCLEOTIDE SEQUENCE [LARGE SCALE GENOMIC DNA]</scope>
    <source>
        <strain evidence="19">FinWhale-01</strain>
    </source>
</reference>
<dbReference type="Gene3D" id="3.30.60.30">
    <property type="match status" value="1"/>
</dbReference>
<keyword evidence="6 14" id="KW-0245">EGF-like domain</keyword>
<evidence type="ECO:0000256" key="10">
    <source>
        <dbReference type="ARBA" id="ARBA00022989"/>
    </source>
</evidence>
<evidence type="ECO:0000256" key="6">
    <source>
        <dbReference type="ARBA" id="ARBA00022536"/>
    </source>
</evidence>
<dbReference type="OrthoDB" id="8910748at2759"/>
<dbReference type="PROSITE" id="PS50026">
    <property type="entry name" value="EGF_3"/>
    <property type="match status" value="1"/>
</dbReference>
<dbReference type="PANTHER" id="PTHR15240:SF1">
    <property type="entry name" value="CAVEOLAE-ASSOCIATED PROTEIN 2"/>
    <property type="match status" value="1"/>
</dbReference>
<dbReference type="GO" id="GO:0005901">
    <property type="term" value="C:caveola"/>
    <property type="evidence" value="ECO:0007669"/>
    <property type="project" value="UniProtKB-SubCell"/>
</dbReference>
<dbReference type="SMART" id="SM00280">
    <property type="entry name" value="KAZAL"/>
    <property type="match status" value="1"/>
</dbReference>
<evidence type="ECO:0000256" key="7">
    <source>
        <dbReference type="ARBA" id="ARBA00022692"/>
    </source>
</evidence>
<evidence type="ECO:0000256" key="11">
    <source>
        <dbReference type="ARBA" id="ARBA00023136"/>
    </source>
</evidence>
<dbReference type="AlphaFoldDB" id="A0A6A1PXJ2"/>
<keyword evidence="5" id="KW-0963">Cytoplasm</keyword>
<dbReference type="FunFam" id="2.10.25.10:FF:000234">
    <property type="entry name" value="tomoregulin-2 isoform X1"/>
    <property type="match status" value="1"/>
</dbReference>
<keyword evidence="12 14" id="KW-1015">Disulfide bond</keyword>